<protein>
    <recommendedName>
        <fullName evidence="4">Apolipoprotein C-I</fullName>
    </recommendedName>
</protein>
<evidence type="ECO:0000313" key="3">
    <source>
        <dbReference type="Proteomes" id="UP000770661"/>
    </source>
</evidence>
<evidence type="ECO:0008006" key="4">
    <source>
        <dbReference type="Google" id="ProtNLM"/>
    </source>
</evidence>
<feature type="chain" id="PRO_5035319322" description="Apolipoprotein C-I" evidence="1">
    <location>
        <begin position="33"/>
        <end position="148"/>
    </location>
</feature>
<comment type="caution">
    <text evidence="2">The sequence shown here is derived from an EMBL/GenBank/DDBJ whole genome shotgun (WGS) entry which is preliminary data.</text>
</comment>
<dbReference type="AlphaFoldDB" id="A0A8J4XRT0"/>
<evidence type="ECO:0000313" key="2">
    <source>
        <dbReference type="EMBL" id="KAG0713392.1"/>
    </source>
</evidence>
<dbReference type="Proteomes" id="UP000770661">
    <property type="component" value="Unassembled WGS sequence"/>
</dbReference>
<dbReference type="OrthoDB" id="6364842at2759"/>
<sequence>MFAYVEVCHVKMRVSWMIGAVVLVVTAALVHAGPLNDEQEPSGGSKTLHAIRNFFSPVTSYFSSVPSKTPSDIADDVKGSVADVRDWAKDNEAIQTLQGALNPVRNWIKEKADVVKDQTFSDMYESVKTSVRDLDQRFGTWMEDKIAK</sequence>
<keyword evidence="1" id="KW-0732">Signal</keyword>
<accession>A0A8J4XRT0</accession>
<proteinExistence type="predicted"/>
<evidence type="ECO:0000256" key="1">
    <source>
        <dbReference type="SAM" id="SignalP"/>
    </source>
</evidence>
<dbReference type="EMBL" id="JACEEZ010021522">
    <property type="protein sequence ID" value="KAG0713392.1"/>
    <property type="molecule type" value="Genomic_DNA"/>
</dbReference>
<organism evidence="2 3">
    <name type="scientific">Chionoecetes opilio</name>
    <name type="common">Atlantic snow crab</name>
    <name type="synonym">Cancer opilio</name>
    <dbReference type="NCBI Taxonomy" id="41210"/>
    <lineage>
        <taxon>Eukaryota</taxon>
        <taxon>Metazoa</taxon>
        <taxon>Ecdysozoa</taxon>
        <taxon>Arthropoda</taxon>
        <taxon>Crustacea</taxon>
        <taxon>Multicrustacea</taxon>
        <taxon>Malacostraca</taxon>
        <taxon>Eumalacostraca</taxon>
        <taxon>Eucarida</taxon>
        <taxon>Decapoda</taxon>
        <taxon>Pleocyemata</taxon>
        <taxon>Brachyura</taxon>
        <taxon>Eubrachyura</taxon>
        <taxon>Majoidea</taxon>
        <taxon>Majidae</taxon>
        <taxon>Chionoecetes</taxon>
    </lineage>
</organism>
<feature type="signal peptide" evidence="1">
    <location>
        <begin position="1"/>
        <end position="32"/>
    </location>
</feature>
<keyword evidence="3" id="KW-1185">Reference proteome</keyword>
<gene>
    <name evidence="2" type="ORF">GWK47_016335</name>
</gene>
<name>A0A8J4XRT0_CHIOP</name>
<reference evidence="2" key="1">
    <citation type="submission" date="2020-07" db="EMBL/GenBank/DDBJ databases">
        <title>The High-quality genome of the commercially important snow crab, Chionoecetes opilio.</title>
        <authorList>
            <person name="Jeong J.-H."/>
            <person name="Ryu S."/>
        </authorList>
    </citation>
    <scope>NUCLEOTIDE SEQUENCE</scope>
    <source>
        <strain evidence="2">MADBK_172401_WGS</strain>
        <tissue evidence="2">Digestive gland</tissue>
    </source>
</reference>